<evidence type="ECO:0000313" key="4">
    <source>
        <dbReference type="Proteomes" id="UP000178107"/>
    </source>
</evidence>
<gene>
    <name evidence="3" type="ORF">A2838_02230</name>
</gene>
<reference evidence="3 4" key="1">
    <citation type="journal article" date="2016" name="Nat. Commun.">
        <title>Thousands of microbial genomes shed light on interconnected biogeochemical processes in an aquifer system.</title>
        <authorList>
            <person name="Anantharaman K."/>
            <person name="Brown C.T."/>
            <person name="Hug L.A."/>
            <person name="Sharon I."/>
            <person name="Castelle C.J."/>
            <person name="Probst A.J."/>
            <person name="Thomas B.C."/>
            <person name="Singh A."/>
            <person name="Wilkins M.J."/>
            <person name="Karaoz U."/>
            <person name="Brodie E.L."/>
            <person name="Williams K.H."/>
            <person name="Hubbard S.S."/>
            <person name="Banfield J.F."/>
        </authorList>
    </citation>
    <scope>NUCLEOTIDE SEQUENCE [LARGE SCALE GENOMIC DNA]</scope>
</reference>
<dbReference type="EMBL" id="MHVH01000005">
    <property type="protein sequence ID" value="OHA90393.1"/>
    <property type="molecule type" value="Genomic_DNA"/>
</dbReference>
<dbReference type="SUPFAM" id="SSF53448">
    <property type="entry name" value="Nucleotide-diphospho-sugar transferases"/>
    <property type="match status" value="1"/>
</dbReference>
<dbReference type="GO" id="GO:0008713">
    <property type="term" value="F:ADP-heptose-lipopolysaccharide heptosyltransferase activity"/>
    <property type="evidence" value="ECO:0007669"/>
    <property type="project" value="TreeGrafter"/>
</dbReference>
<name>A0A1G2SZF0_9BACT</name>
<organism evidence="3 4">
    <name type="scientific">Candidatus Zambryskibacteria bacterium RIFCSPHIGHO2_01_FULL_46_25</name>
    <dbReference type="NCBI Taxonomy" id="1802738"/>
    <lineage>
        <taxon>Bacteria</taxon>
        <taxon>Candidatus Zambryskiibacteriota</taxon>
    </lineage>
</organism>
<protein>
    <submittedName>
        <fullName evidence="3">Uncharacterized protein</fullName>
    </submittedName>
</protein>
<dbReference type="InterPro" id="IPR051199">
    <property type="entry name" value="LPS_LOS_Heptosyltrfase"/>
</dbReference>
<accession>A0A1G2SZF0</accession>
<keyword evidence="1" id="KW-0328">Glycosyltransferase</keyword>
<dbReference type="SUPFAM" id="SSF53756">
    <property type="entry name" value="UDP-Glycosyltransferase/glycogen phosphorylase"/>
    <property type="match status" value="1"/>
</dbReference>
<proteinExistence type="predicted"/>
<dbReference type="Proteomes" id="UP000178107">
    <property type="component" value="Unassembled WGS sequence"/>
</dbReference>
<dbReference type="Gene3D" id="3.90.550.10">
    <property type="entry name" value="Spore Coat Polysaccharide Biosynthesis Protein SpsA, Chain A"/>
    <property type="match status" value="1"/>
</dbReference>
<evidence type="ECO:0000256" key="2">
    <source>
        <dbReference type="ARBA" id="ARBA00022679"/>
    </source>
</evidence>
<dbReference type="InterPro" id="IPR002201">
    <property type="entry name" value="Glyco_trans_9"/>
</dbReference>
<dbReference type="Pfam" id="PF01075">
    <property type="entry name" value="Glyco_transf_9"/>
    <property type="match status" value="1"/>
</dbReference>
<dbReference type="InterPro" id="IPR029044">
    <property type="entry name" value="Nucleotide-diphossugar_trans"/>
</dbReference>
<keyword evidence="2" id="KW-0808">Transferase</keyword>
<dbReference type="GO" id="GO:0009244">
    <property type="term" value="P:lipopolysaccharide core region biosynthetic process"/>
    <property type="evidence" value="ECO:0007669"/>
    <property type="project" value="TreeGrafter"/>
</dbReference>
<dbReference type="Gene3D" id="3.40.50.2000">
    <property type="entry name" value="Glycogen Phosphorylase B"/>
    <property type="match status" value="1"/>
</dbReference>
<dbReference type="PANTHER" id="PTHR30160">
    <property type="entry name" value="TETRAACYLDISACCHARIDE 4'-KINASE-RELATED"/>
    <property type="match status" value="1"/>
</dbReference>
<dbReference type="CDD" id="cd00761">
    <property type="entry name" value="Glyco_tranf_GTA_type"/>
    <property type="match status" value="1"/>
</dbReference>
<dbReference type="AlphaFoldDB" id="A0A1G2SZF0"/>
<dbReference type="Pfam" id="PF13704">
    <property type="entry name" value="Glyco_tranf_2_4"/>
    <property type="match status" value="1"/>
</dbReference>
<comment type="caution">
    <text evidence="3">The sequence shown here is derived from an EMBL/GenBank/DDBJ whole genome shotgun (WGS) entry which is preliminary data.</text>
</comment>
<evidence type="ECO:0000313" key="3">
    <source>
        <dbReference type="EMBL" id="OHA90393.1"/>
    </source>
</evidence>
<sequence>MSVRNEELYADLNISYHLDLGFDYIFIADHCSTDGTKEIFDKYKNNSRVVIINEENPVFDHARIANKLLKYAKDNYEIDWFIFLDVDEFFSIKEKDIHDFIDRLEDKKIPYATIGWANALFDYTFNDFTCSPVNPIDTTKYYYPWPEKPWQEYGHFRKAIVKNHDRMEIVVGGHYVRTENNKDFFGNYHWNPFIVPASEAKLLHFEFRGKPEEIYKKWKKLAEFENDSTSDSDAPWMERIETIRKYVDEFKNNVDEIRKRWFSEHRTFWGTLIPEDRFIYDTKLVKWHSQYLRRKIEKGQIKSICLVRSGHLGDVIMTEPVAKFLLKFSDTISLATKITDAGQLLGTYTHIYDYNDLISNQIKCDAFIRLVHELSDNHKTYIQGYMESVGFGDIEMNDIPTLNDEWNRIIKDEYILIAPSTSWWEEKKRNWGYDKFLQLAKLLEKEFKVKCIILEKSYSFSEMMSLIKHCKFIIGNDSGPAVIAQSFNKSSFVIFGATDPKYLHTSEYMVPLYDKDRHKLCKHSSRQEEITCCEEFCMDRIRVSDAFDQIKNGYERIKSRN</sequence>
<dbReference type="GO" id="GO:0005829">
    <property type="term" value="C:cytosol"/>
    <property type="evidence" value="ECO:0007669"/>
    <property type="project" value="TreeGrafter"/>
</dbReference>
<evidence type="ECO:0000256" key="1">
    <source>
        <dbReference type="ARBA" id="ARBA00022676"/>
    </source>
</evidence>